<accession>E8ZAC1</accession>
<organism evidence="1">
    <name type="scientific">Collimonas sp. MPS11E8</name>
    <dbReference type="NCBI Taxonomy" id="716659"/>
    <lineage>
        <taxon>Bacteria</taxon>
        <taxon>Pseudomonadati</taxon>
        <taxon>Pseudomonadota</taxon>
        <taxon>Betaproteobacteria</taxon>
        <taxon>Burkholderiales</taxon>
        <taxon>Oxalobacteraceae</taxon>
        <taxon>Collimonas</taxon>
    </lineage>
</organism>
<evidence type="ECO:0000313" key="1">
    <source>
        <dbReference type="EMBL" id="ADU90683.1"/>
    </source>
</evidence>
<name>E8ZAC1_9BURK</name>
<reference evidence="1" key="1">
    <citation type="submission" date="2009-04" db="EMBL/GenBank/DDBJ databases">
        <title>Violacein-producing Collimonas sp. from the sea surface microlayer of costal waters in Trondelag, Norway: assessment of potential for biosynthesis of secondary metabolites through genome mining.</title>
        <authorList>
            <person name="Hakvaag S."/>
            <person name="Fjaervik E."/>
            <person name="Klinkenberg G."/>
            <person name="Borgos S.E.F."/>
            <person name="Josefsen K.D."/>
            <person name="Ellingsen T.E."/>
            <person name="Zotchev S.B."/>
        </authorList>
    </citation>
    <scope>NUCLEOTIDE SEQUENCE</scope>
    <source>
        <strain evidence="1">MPS11E8</strain>
    </source>
</reference>
<gene>
    <name evidence="1" type="ORF">CCT_ORF02226</name>
</gene>
<sequence length="66" mass="6947">MADILEVAPATVGPQLSLIDHVWDSLAIISTIAIVDELYNVTLDGAALGKCEKVADIELLITQANA</sequence>
<dbReference type="InterPro" id="IPR036736">
    <property type="entry name" value="ACP-like_sf"/>
</dbReference>
<dbReference type="AlphaFoldDB" id="E8ZAC1"/>
<dbReference type="EMBL" id="FJ965836">
    <property type="protein sequence ID" value="ADU90683.1"/>
    <property type="molecule type" value="Genomic_DNA"/>
</dbReference>
<proteinExistence type="predicted"/>
<protein>
    <submittedName>
        <fullName evidence="1">Putative acyl carrier protein</fullName>
    </submittedName>
</protein>
<dbReference type="SUPFAM" id="SSF47336">
    <property type="entry name" value="ACP-like"/>
    <property type="match status" value="1"/>
</dbReference>
<dbReference type="Gene3D" id="1.10.1200.10">
    <property type="entry name" value="ACP-like"/>
    <property type="match status" value="1"/>
</dbReference>